<dbReference type="EMBL" id="JBBNAF010000009">
    <property type="protein sequence ID" value="KAK9114903.1"/>
    <property type="molecule type" value="Genomic_DNA"/>
</dbReference>
<name>A0AAP0IH37_9MAGN</name>
<sequence>MNVPAVDGGLLKPDVVEGTDDEVPYFMEIKRTIPKGSVQSKDFKKQRKSLLVECLQLSLKASRRVRELLLQARESGGISYNTTPGLGGRLGGYGGYSGGGELGGGYGGFGGSGLGAYRGNAIRFESILCKTSVDSTAYIASLITILTELSEALMSSPDENGDFVKIESSLSLKGKNAAMVLCWLLGNGCLFAWNGAVGTDTDCLSVGTVADCLNEIKRTLTGSTPRSRFVNLCQGAPCSCQGATLLVPRHDLACVKESTEVSPYSCPRNVPRFDLARAKVRPNSCLGNLPKSSVSCAKECAKACPCLCQGSCQGVLASVPRRACICAKVHMFLRQGAVPRRAAFVPRSTCSCAKEPCQGPHVPAPRRRAKVCPCSWQGLYQYAVVLPLDFAPRRDLARAKVHAKARDLTHARTRRFIRTTYNFPCAYASFRVRYATNPQGTPSRN</sequence>
<accession>A0AAP0IH37</accession>
<reference evidence="1 2" key="1">
    <citation type="submission" date="2024-01" db="EMBL/GenBank/DDBJ databases">
        <title>Genome assemblies of Stephania.</title>
        <authorList>
            <person name="Yang L."/>
        </authorList>
    </citation>
    <scope>NUCLEOTIDE SEQUENCE [LARGE SCALE GENOMIC DNA]</scope>
    <source>
        <strain evidence="1">YNDBR</strain>
        <tissue evidence="1">Leaf</tissue>
    </source>
</reference>
<evidence type="ECO:0000313" key="1">
    <source>
        <dbReference type="EMBL" id="KAK9114903.1"/>
    </source>
</evidence>
<evidence type="ECO:0000313" key="2">
    <source>
        <dbReference type="Proteomes" id="UP001420932"/>
    </source>
</evidence>
<dbReference type="Proteomes" id="UP001420932">
    <property type="component" value="Unassembled WGS sequence"/>
</dbReference>
<keyword evidence="2" id="KW-1185">Reference proteome</keyword>
<protein>
    <submittedName>
        <fullName evidence="1">Uncharacterized protein</fullName>
    </submittedName>
</protein>
<gene>
    <name evidence="1" type="ORF">Syun_021700</name>
</gene>
<organism evidence="1 2">
    <name type="scientific">Stephania yunnanensis</name>
    <dbReference type="NCBI Taxonomy" id="152371"/>
    <lineage>
        <taxon>Eukaryota</taxon>
        <taxon>Viridiplantae</taxon>
        <taxon>Streptophyta</taxon>
        <taxon>Embryophyta</taxon>
        <taxon>Tracheophyta</taxon>
        <taxon>Spermatophyta</taxon>
        <taxon>Magnoliopsida</taxon>
        <taxon>Ranunculales</taxon>
        <taxon>Menispermaceae</taxon>
        <taxon>Menispermoideae</taxon>
        <taxon>Cissampelideae</taxon>
        <taxon>Stephania</taxon>
    </lineage>
</organism>
<proteinExistence type="predicted"/>
<comment type="caution">
    <text evidence="1">The sequence shown here is derived from an EMBL/GenBank/DDBJ whole genome shotgun (WGS) entry which is preliminary data.</text>
</comment>
<dbReference type="AlphaFoldDB" id="A0AAP0IH37"/>